<keyword evidence="4" id="KW-0479">Metal-binding</keyword>
<dbReference type="GO" id="GO:0009055">
    <property type="term" value="F:electron transfer activity"/>
    <property type="evidence" value="ECO:0007669"/>
    <property type="project" value="TreeGrafter"/>
</dbReference>
<dbReference type="GO" id="GO:0140647">
    <property type="term" value="P:P450-containing electron transport chain"/>
    <property type="evidence" value="ECO:0007669"/>
    <property type="project" value="InterPro"/>
</dbReference>
<evidence type="ECO:0000256" key="8">
    <source>
        <dbReference type="ARBA" id="ARBA00034078"/>
    </source>
</evidence>
<dbReference type="PANTHER" id="PTHR23426">
    <property type="entry name" value="FERREDOXIN/ADRENODOXIN"/>
    <property type="match status" value="1"/>
</dbReference>
<dbReference type="InterPro" id="IPR012675">
    <property type="entry name" value="Beta-grasp_dom_sf"/>
</dbReference>
<dbReference type="EMBL" id="GL833123">
    <property type="protein sequence ID" value="EGB10964.1"/>
    <property type="molecule type" value="Genomic_DNA"/>
</dbReference>
<dbReference type="RefSeq" id="XP_009034529.1">
    <property type="nucleotide sequence ID" value="XM_009036281.1"/>
</dbReference>
<dbReference type="eggNOG" id="KOG3309">
    <property type="taxonomic scope" value="Eukaryota"/>
</dbReference>
<comment type="cofactor">
    <cofactor evidence="8">
        <name>[2Fe-2S] cluster</name>
        <dbReference type="ChEBI" id="CHEBI:190135"/>
    </cofactor>
</comment>
<dbReference type="InterPro" id="IPR001055">
    <property type="entry name" value="Adrenodoxin-like"/>
</dbReference>
<dbReference type="OMA" id="TCHVIFM"/>
<dbReference type="SUPFAM" id="SSF54292">
    <property type="entry name" value="2Fe-2S ferredoxin-like"/>
    <property type="match status" value="1"/>
</dbReference>
<dbReference type="Proteomes" id="UP000002729">
    <property type="component" value="Unassembled WGS sequence"/>
</dbReference>
<keyword evidence="3" id="KW-0001">2Fe-2S</keyword>
<dbReference type="GO" id="GO:0051537">
    <property type="term" value="F:2 iron, 2 sulfur cluster binding"/>
    <property type="evidence" value="ECO:0007669"/>
    <property type="project" value="UniProtKB-KW"/>
</dbReference>
<dbReference type="GO" id="GO:0005739">
    <property type="term" value="C:mitochondrion"/>
    <property type="evidence" value="ECO:0007669"/>
    <property type="project" value="TreeGrafter"/>
</dbReference>
<evidence type="ECO:0000259" key="9">
    <source>
        <dbReference type="Pfam" id="PF00111"/>
    </source>
</evidence>
<evidence type="ECO:0000313" key="11">
    <source>
        <dbReference type="Proteomes" id="UP000002729"/>
    </source>
</evidence>
<proteinExistence type="inferred from homology"/>
<keyword evidence="11" id="KW-1185">Reference proteome</keyword>
<dbReference type="PRINTS" id="PR00355">
    <property type="entry name" value="ADRENODOXIN"/>
</dbReference>
<feature type="non-terminal residue" evidence="10">
    <location>
        <position position="1"/>
    </location>
</feature>
<accession>F0Y1C3</accession>
<dbReference type="Gene3D" id="3.10.20.30">
    <property type="match status" value="1"/>
</dbReference>
<dbReference type="PANTHER" id="PTHR23426:SF72">
    <property type="entry name" value="2FE-2S FERREDOXIN-TYPE DOMAIN-CONTAINING PROTEIN"/>
    <property type="match status" value="1"/>
</dbReference>
<keyword evidence="7" id="KW-0411">Iron-sulfur</keyword>
<name>F0Y1C3_AURAN</name>
<evidence type="ECO:0000256" key="7">
    <source>
        <dbReference type="ARBA" id="ARBA00023014"/>
    </source>
</evidence>
<dbReference type="GeneID" id="20219552"/>
<dbReference type="InParanoid" id="F0Y1C3"/>
<comment type="similarity">
    <text evidence="1">Belongs to the adrenodoxin/putidaredoxin family.</text>
</comment>
<evidence type="ECO:0000313" key="10">
    <source>
        <dbReference type="EMBL" id="EGB10964.1"/>
    </source>
</evidence>
<evidence type="ECO:0000256" key="1">
    <source>
        <dbReference type="ARBA" id="ARBA00010914"/>
    </source>
</evidence>
<dbReference type="InterPro" id="IPR001041">
    <property type="entry name" value="2Fe-2S_ferredoxin-type"/>
</dbReference>
<evidence type="ECO:0000256" key="2">
    <source>
        <dbReference type="ARBA" id="ARBA00022448"/>
    </source>
</evidence>
<feature type="domain" description="2Fe-2S ferredoxin-type" evidence="9">
    <location>
        <begin position="1"/>
        <end position="51"/>
    </location>
</feature>
<evidence type="ECO:0000256" key="4">
    <source>
        <dbReference type="ARBA" id="ARBA00022723"/>
    </source>
</evidence>
<dbReference type="KEGG" id="aaf:AURANDRAFT_22094"/>
<keyword evidence="2" id="KW-0813">Transport</keyword>
<dbReference type="InterPro" id="IPR036010">
    <property type="entry name" value="2Fe-2S_ferredoxin-like_sf"/>
</dbReference>
<dbReference type="OrthoDB" id="268593at2759"/>
<reference evidence="10 11" key="1">
    <citation type="journal article" date="2011" name="Proc. Natl. Acad. Sci. U.S.A.">
        <title>Niche of harmful alga Aureococcus anophagefferens revealed through ecogenomics.</title>
        <authorList>
            <person name="Gobler C.J."/>
            <person name="Berry D.L."/>
            <person name="Dyhrman S.T."/>
            <person name="Wilhelm S.W."/>
            <person name="Salamov A."/>
            <person name="Lobanov A.V."/>
            <person name="Zhang Y."/>
            <person name="Collier J.L."/>
            <person name="Wurch L.L."/>
            <person name="Kustka A.B."/>
            <person name="Dill B.D."/>
            <person name="Shah M."/>
            <person name="VerBerkmoes N.C."/>
            <person name="Kuo A."/>
            <person name="Terry A."/>
            <person name="Pangilinan J."/>
            <person name="Lindquist E.A."/>
            <person name="Lucas S."/>
            <person name="Paulsen I.T."/>
            <person name="Hattenrath-Lehmann T.K."/>
            <person name="Talmage S.C."/>
            <person name="Walker E.A."/>
            <person name="Koch F."/>
            <person name="Burson A.M."/>
            <person name="Marcoval M.A."/>
            <person name="Tang Y.Z."/>
            <person name="Lecleir G.R."/>
            <person name="Coyne K.J."/>
            <person name="Berg G.M."/>
            <person name="Bertrand E.M."/>
            <person name="Saito M.A."/>
            <person name="Gladyshev V.N."/>
            <person name="Grigoriev I.V."/>
        </authorList>
    </citation>
    <scope>NUCLEOTIDE SEQUENCE [LARGE SCALE GENOMIC DNA]</scope>
    <source>
        <strain evidence="11">CCMP 1984</strain>
    </source>
</reference>
<keyword evidence="6" id="KW-0408">Iron</keyword>
<sequence length="67" mass="7354">CGGELACSTCHVILEQGLFDSLDEPDEEEVDMLDLAWGLEDTSRLCCQLKVGPHLEGAVFTLPEDPY</sequence>
<dbReference type="AlphaFoldDB" id="F0Y1C3"/>
<keyword evidence="5" id="KW-0249">Electron transport</keyword>
<evidence type="ECO:0000256" key="6">
    <source>
        <dbReference type="ARBA" id="ARBA00023004"/>
    </source>
</evidence>
<dbReference type="Pfam" id="PF00111">
    <property type="entry name" value="Fer2"/>
    <property type="match status" value="1"/>
</dbReference>
<evidence type="ECO:0000256" key="3">
    <source>
        <dbReference type="ARBA" id="ARBA00022714"/>
    </source>
</evidence>
<protein>
    <recommendedName>
        <fullName evidence="9">2Fe-2S ferredoxin-type domain-containing protein</fullName>
    </recommendedName>
</protein>
<gene>
    <name evidence="10" type="ORF">AURANDRAFT_22094</name>
</gene>
<evidence type="ECO:0000256" key="5">
    <source>
        <dbReference type="ARBA" id="ARBA00022982"/>
    </source>
</evidence>
<organism evidence="11">
    <name type="scientific">Aureococcus anophagefferens</name>
    <name type="common">Harmful bloom alga</name>
    <dbReference type="NCBI Taxonomy" id="44056"/>
    <lineage>
        <taxon>Eukaryota</taxon>
        <taxon>Sar</taxon>
        <taxon>Stramenopiles</taxon>
        <taxon>Ochrophyta</taxon>
        <taxon>Pelagophyceae</taxon>
        <taxon>Pelagomonadales</taxon>
        <taxon>Pelagomonadaceae</taxon>
        <taxon>Aureococcus</taxon>
    </lineage>
</organism>
<dbReference type="GO" id="GO:0046872">
    <property type="term" value="F:metal ion binding"/>
    <property type="evidence" value="ECO:0007669"/>
    <property type="project" value="UniProtKB-KW"/>
</dbReference>